<protein>
    <submittedName>
        <fullName evidence="1">Uncharacterized protein</fullName>
    </submittedName>
</protein>
<dbReference type="EMBL" id="CP071793">
    <property type="protein sequence ID" value="QTD53116.1"/>
    <property type="molecule type" value="Genomic_DNA"/>
</dbReference>
<accession>A0A8A4TT31</accession>
<dbReference type="RefSeq" id="WP_237383214.1">
    <property type="nucleotide sequence ID" value="NZ_CP071793.1"/>
</dbReference>
<gene>
    <name evidence="1" type="ORF">J3U87_11700</name>
</gene>
<dbReference type="KEGG" id="scor:J3U87_11700"/>
<proteinExistence type="predicted"/>
<dbReference type="AlphaFoldDB" id="A0A8A4TT31"/>
<name>A0A8A4TT31_SULCO</name>
<keyword evidence="2" id="KW-1185">Reference proteome</keyword>
<dbReference type="Proteomes" id="UP000663929">
    <property type="component" value="Chromosome"/>
</dbReference>
<evidence type="ECO:0000313" key="1">
    <source>
        <dbReference type="EMBL" id="QTD53116.1"/>
    </source>
</evidence>
<evidence type="ECO:0000313" key="2">
    <source>
        <dbReference type="Proteomes" id="UP000663929"/>
    </source>
</evidence>
<organism evidence="1 2">
    <name type="scientific">Sulfidibacter corallicola</name>
    <dbReference type="NCBI Taxonomy" id="2818388"/>
    <lineage>
        <taxon>Bacteria</taxon>
        <taxon>Pseudomonadati</taxon>
        <taxon>Acidobacteriota</taxon>
        <taxon>Holophagae</taxon>
        <taxon>Acanthopleuribacterales</taxon>
        <taxon>Acanthopleuribacteraceae</taxon>
        <taxon>Sulfidibacter</taxon>
    </lineage>
</organism>
<reference evidence="1" key="1">
    <citation type="submission" date="2021-03" db="EMBL/GenBank/DDBJ databases">
        <title>Acanthopleuribacteraceae sp. M133.</title>
        <authorList>
            <person name="Wang G."/>
        </authorList>
    </citation>
    <scope>NUCLEOTIDE SEQUENCE</scope>
    <source>
        <strain evidence="1">M133</strain>
    </source>
</reference>
<sequence length="383" mass="43929">MAADLMNPLDMRLALHRFAWVQLDVRVPLFPWDWGLDAFEVVMPSRSAPSWLSVLKRCRDVRPGSHRPVIGIDLKDLNRIRIREPSRPLVFLQTPFERAPPIRALRRLAGPSPFPGLCWEGDGLQPLYWLPARPTKIGDCLEAYRGMSVHPAARMKARLQATASNVTCWYGEAGELWVQPSLLSPWNLLRVDDLRENRQTLARRFRDELGDFEGAAWVLAASNDRLAWFRRDCLRVLGPRFRCVAFPDLPDPRDRQPHFVMATDARIRFADLRRFPILHADGDAARRRYRHARAVALGPGKWIALSEPRRWGRVRWNRCILTLWSTPRGWSCAPAVREENEAGWVDLGERIRALSELFGWRERLEPISRCEVGEMAGSVGGGV</sequence>